<dbReference type="InterPro" id="IPR005302">
    <property type="entry name" value="MoCF_Sase_C"/>
</dbReference>
<dbReference type="GO" id="GO:0030151">
    <property type="term" value="F:molybdenum ion binding"/>
    <property type="evidence" value="ECO:0007669"/>
    <property type="project" value="InterPro"/>
</dbReference>
<dbReference type="Proteomes" id="UP000282985">
    <property type="component" value="Unassembled WGS sequence"/>
</dbReference>
<sequence>MKILSTNIGKSVIIDYHGKSVKTGIYKSPTKQGIYLGREDVRNDSVIDRRYHGGEDKACYLYASNHYEFWKQRFPDLDWQFGMFGENLTIADLEEGSIRIGDIYRIGDAKVQVTQPRQPCFKLNYRFNCNTMVKEFIAAELPGIYIRVLEEGFVKAGDPIVLLERNEASLTVRDIYKLLYAKEKNPALLERAISDPALADSCRKDLKE</sequence>
<dbReference type="InterPro" id="IPR011037">
    <property type="entry name" value="Pyrv_Knase-like_insert_dom_sf"/>
</dbReference>
<evidence type="ECO:0000259" key="1">
    <source>
        <dbReference type="PROSITE" id="PS51340"/>
    </source>
</evidence>
<dbReference type="RefSeq" id="WP_127344866.1">
    <property type="nucleotide sequence ID" value="NZ_RJJX01000031.1"/>
</dbReference>
<keyword evidence="3" id="KW-1185">Reference proteome</keyword>
<dbReference type="EMBL" id="RJJX01000031">
    <property type="protein sequence ID" value="RUT73017.1"/>
    <property type="molecule type" value="Genomic_DNA"/>
</dbReference>
<dbReference type="InterPro" id="IPR052353">
    <property type="entry name" value="Benzoxazolinone_Detox_Enz"/>
</dbReference>
<accession>A0A434AF56</accession>
<dbReference type="Pfam" id="PF03473">
    <property type="entry name" value="MOSC"/>
    <property type="match status" value="1"/>
</dbReference>
<organism evidence="2 3">
    <name type="scientific">Ancylomarina longa</name>
    <dbReference type="NCBI Taxonomy" id="2487017"/>
    <lineage>
        <taxon>Bacteria</taxon>
        <taxon>Pseudomonadati</taxon>
        <taxon>Bacteroidota</taxon>
        <taxon>Bacteroidia</taxon>
        <taxon>Marinilabiliales</taxon>
        <taxon>Marinifilaceae</taxon>
        <taxon>Ancylomarina</taxon>
    </lineage>
</organism>
<evidence type="ECO:0000313" key="2">
    <source>
        <dbReference type="EMBL" id="RUT73017.1"/>
    </source>
</evidence>
<dbReference type="OrthoDB" id="9786134at2"/>
<dbReference type="PANTHER" id="PTHR30212:SF2">
    <property type="entry name" value="PROTEIN YIIM"/>
    <property type="match status" value="1"/>
</dbReference>
<protein>
    <submittedName>
        <fullName evidence="2">MOSC domain-containing protein</fullName>
    </submittedName>
</protein>
<dbReference type="GO" id="GO:0030170">
    <property type="term" value="F:pyridoxal phosphate binding"/>
    <property type="evidence" value="ECO:0007669"/>
    <property type="project" value="InterPro"/>
</dbReference>
<gene>
    <name evidence="2" type="ORF">DLK05_15450</name>
</gene>
<dbReference type="GO" id="GO:0003824">
    <property type="term" value="F:catalytic activity"/>
    <property type="evidence" value="ECO:0007669"/>
    <property type="project" value="InterPro"/>
</dbReference>
<evidence type="ECO:0000313" key="3">
    <source>
        <dbReference type="Proteomes" id="UP000282985"/>
    </source>
</evidence>
<comment type="caution">
    <text evidence="2">The sequence shown here is derived from an EMBL/GenBank/DDBJ whole genome shotgun (WGS) entry which is preliminary data.</text>
</comment>
<dbReference type="Gene3D" id="2.40.33.20">
    <property type="entry name" value="PK beta-barrel domain-like"/>
    <property type="match status" value="1"/>
</dbReference>
<dbReference type="PROSITE" id="PS51340">
    <property type="entry name" value="MOSC"/>
    <property type="match status" value="1"/>
</dbReference>
<dbReference type="AlphaFoldDB" id="A0A434AF56"/>
<proteinExistence type="predicted"/>
<name>A0A434AF56_9BACT</name>
<dbReference type="PANTHER" id="PTHR30212">
    <property type="entry name" value="PROTEIN YIIM"/>
    <property type="match status" value="1"/>
</dbReference>
<reference evidence="2 3" key="1">
    <citation type="submission" date="2018-11" db="EMBL/GenBank/DDBJ databases">
        <title>Parancylomarina longa gen. nov., sp. nov., isolated from sediments of southern Okinawa.</title>
        <authorList>
            <person name="Fu T."/>
        </authorList>
    </citation>
    <scope>NUCLEOTIDE SEQUENCE [LARGE SCALE GENOMIC DNA]</scope>
    <source>
        <strain evidence="2 3">T3-2 S1-C</strain>
    </source>
</reference>
<dbReference type="SUPFAM" id="SSF50800">
    <property type="entry name" value="PK beta-barrel domain-like"/>
    <property type="match status" value="1"/>
</dbReference>
<feature type="domain" description="MOSC" evidence="1">
    <location>
        <begin position="28"/>
        <end position="163"/>
    </location>
</feature>